<reference evidence="3 4" key="1">
    <citation type="submission" date="2016-11" db="EMBL/GenBank/DDBJ databases">
        <authorList>
            <person name="Jaros S."/>
            <person name="Januszkiewicz K."/>
            <person name="Wedrychowicz H."/>
        </authorList>
    </citation>
    <scope>NUCLEOTIDE SEQUENCE [LARGE SCALE GENOMIC DNA]</scope>
    <source>
        <strain evidence="3 4">DSM 19022</strain>
    </source>
</reference>
<dbReference type="InterPro" id="IPR044005">
    <property type="entry name" value="DZR_2"/>
</dbReference>
<dbReference type="EMBL" id="FQZS01000003">
    <property type="protein sequence ID" value="SHI38489.1"/>
    <property type="molecule type" value="Genomic_DNA"/>
</dbReference>
<protein>
    <submittedName>
        <fullName evidence="3">ComF family protein</fullName>
    </submittedName>
</protein>
<dbReference type="SUPFAM" id="SSF53271">
    <property type="entry name" value="PRTase-like"/>
    <property type="match status" value="1"/>
</dbReference>
<sequence>MNLWEILFPSKNKCILCGVKCEKHLCNICGASIRFIHERRCMKCGKGLADDYGKNTCPDCLERNYSFHSAYSCFYYVGAGRELIHKLKYEGNLEIGYILARYMAYEAKVNNLRTDIIVPVPIHESKLQRRGFNQVKIIGANLSKMLAIPMWDCLIRKRDTKDQSTLDKIGRKLNMIDAFSLNMLYNVNNMRILLIDDIYTTGSTVDECSKVLLASGAEQIYVLTAAAGVNT</sequence>
<dbReference type="CDD" id="cd06223">
    <property type="entry name" value="PRTases_typeI"/>
    <property type="match status" value="1"/>
</dbReference>
<dbReference type="Proteomes" id="UP000184442">
    <property type="component" value="Unassembled WGS sequence"/>
</dbReference>
<organism evidence="3 4">
    <name type="scientific">Lutispora thermophila DSM 19022</name>
    <dbReference type="NCBI Taxonomy" id="1122184"/>
    <lineage>
        <taxon>Bacteria</taxon>
        <taxon>Bacillati</taxon>
        <taxon>Bacillota</taxon>
        <taxon>Clostridia</taxon>
        <taxon>Lutisporales</taxon>
        <taxon>Lutisporaceae</taxon>
        <taxon>Lutispora</taxon>
    </lineage>
</organism>
<evidence type="ECO:0000313" key="4">
    <source>
        <dbReference type="Proteomes" id="UP000184442"/>
    </source>
</evidence>
<dbReference type="AlphaFoldDB" id="A0A1M6APP4"/>
<dbReference type="InterPro" id="IPR000836">
    <property type="entry name" value="PRTase_dom"/>
</dbReference>
<evidence type="ECO:0000313" key="3">
    <source>
        <dbReference type="EMBL" id="SHI38489.1"/>
    </source>
</evidence>
<dbReference type="PANTHER" id="PTHR47505:SF1">
    <property type="entry name" value="DNA UTILIZATION PROTEIN YHGH"/>
    <property type="match status" value="1"/>
</dbReference>
<evidence type="ECO:0000256" key="1">
    <source>
        <dbReference type="ARBA" id="ARBA00008007"/>
    </source>
</evidence>
<keyword evidence="4" id="KW-1185">Reference proteome</keyword>
<comment type="similarity">
    <text evidence="1">Belongs to the ComF/GntX family.</text>
</comment>
<dbReference type="STRING" id="1122184.SAMN02745176_00049"/>
<dbReference type="PANTHER" id="PTHR47505">
    <property type="entry name" value="DNA UTILIZATION PROTEIN YHGH"/>
    <property type="match status" value="1"/>
</dbReference>
<dbReference type="Pfam" id="PF18912">
    <property type="entry name" value="DZR_2"/>
    <property type="match status" value="1"/>
</dbReference>
<gene>
    <name evidence="3" type="ORF">SAMN02745176_00049</name>
</gene>
<dbReference type="InterPro" id="IPR029057">
    <property type="entry name" value="PRTase-like"/>
</dbReference>
<evidence type="ECO:0000259" key="2">
    <source>
        <dbReference type="Pfam" id="PF18912"/>
    </source>
</evidence>
<dbReference type="Gene3D" id="3.40.50.2020">
    <property type="match status" value="1"/>
</dbReference>
<proteinExistence type="inferred from homology"/>
<feature type="domain" description="Double zinc ribbon" evidence="2">
    <location>
        <begin position="4"/>
        <end position="61"/>
    </location>
</feature>
<dbReference type="InterPro" id="IPR051910">
    <property type="entry name" value="ComF/GntX_DNA_util-trans"/>
</dbReference>
<accession>A0A1M6APP4</accession>
<name>A0A1M6APP4_9FIRM</name>